<dbReference type="RefSeq" id="WP_190294444.1">
    <property type="nucleotide sequence ID" value="NZ_JABFCZ010000070.1"/>
</dbReference>
<evidence type="ECO:0000256" key="1">
    <source>
        <dbReference type="ARBA" id="ARBA00022801"/>
    </source>
</evidence>
<feature type="active site" description="Nucleophile" evidence="4">
    <location>
        <position position="74"/>
    </location>
</feature>
<dbReference type="AlphaFoldDB" id="A0A926P0E6"/>
<gene>
    <name evidence="6" type="ORF">HK439_26295</name>
</gene>
<dbReference type="InterPro" id="IPR002641">
    <property type="entry name" value="PNPLA_dom"/>
</dbReference>
<keyword evidence="3 4" id="KW-0443">Lipid metabolism</keyword>
<proteinExistence type="predicted"/>
<dbReference type="PANTHER" id="PTHR14226">
    <property type="entry name" value="NEUROPATHY TARGET ESTERASE/SWISS CHEESE D.MELANOGASTER"/>
    <property type="match status" value="1"/>
</dbReference>
<dbReference type="InterPro" id="IPR016035">
    <property type="entry name" value="Acyl_Trfase/lysoPLipase"/>
</dbReference>
<comment type="caution">
    <text evidence="6">The sequence shown here is derived from an EMBL/GenBank/DDBJ whole genome shotgun (WGS) entry which is preliminary data.</text>
</comment>
<dbReference type="PANTHER" id="PTHR14226:SF64">
    <property type="entry name" value="PNPLA DOMAIN-CONTAINING PROTEIN"/>
    <property type="match status" value="1"/>
</dbReference>
<organism evidence="6 7">
    <name type="scientific">Roseibium aggregatum</name>
    <dbReference type="NCBI Taxonomy" id="187304"/>
    <lineage>
        <taxon>Bacteria</taxon>
        <taxon>Pseudomonadati</taxon>
        <taxon>Pseudomonadota</taxon>
        <taxon>Alphaproteobacteria</taxon>
        <taxon>Hyphomicrobiales</taxon>
        <taxon>Stappiaceae</taxon>
        <taxon>Roseibium</taxon>
    </lineage>
</organism>
<protein>
    <recommendedName>
        <fullName evidence="5">PNPLA domain-containing protein</fullName>
    </recommendedName>
</protein>
<keyword evidence="1 4" id="KW-0378">Hydrolase</keyword>
<feature type="short sequence motif" description="DGA/G" evidence="4">
    <location>
        <begin position="196"/>
        <end position="198"/>
    </location>
</feature>
<evidence type="ECO:0000256" key="2">
    <source>
        <dbReference type="ARBA" id="ARBA00022963"/>
    </source>
</evidence>
<dbReference type="GO" id="GO:0016787">
    <property type="term" value="F:hydrolase activity"/>
    <property type="evidence" value="ECO:0007669"/>
    <property type="project" value="UniProtKB-UniRule"/>
</dbReference>
<feature type="domain" description="PNPLA" evidence="5">
    <location>
        <begin position="39"/>
        <end position="209"/>
    </location>
</feature>
<dbReference type="InterPro" id="IPR050301">
    <property type="entry name" value="NTE"/>
</dbReference>
<evidence type="ECO:0000256" key="3">
    <source>
        <dbReference type="ARBA" id="ARBA00023098"/>
    </source>
</evidence>
<evidence type="ECO:0000313" key="6">
    <source>
        <dbReference type="EMBL" id="MBD1549769.1"/>
    </source>
</evidence>
<feature type="short sequence motif" description="GXGXXG" evidence="4">
    <location>
        <begin position="43"/>
        <end position="48"/>
    </location>
</feature>
<sequence length="214" mass="23031">MVPSNYTKLAIKEIISLLFNRRDRSYETSSSSDGNHIALVIEGGGMRGVTAGGMVSALEDFGLTSCFDSIHGSSAGAATGAYFLSNQASFGTSLFYEDINNRNFINPINVLFGKPILDTSFLVDFAMVKKKPIDFKKLQASKAKLYISCTDIDLASPYIISGFKTYDHYRSLLKASMTLPFIAGSAAKVDGRRLLDGGLLQQIAIDSAIQAGAT</sequence>
<feature type="active site" description="Proton acceptor" evidence="4">
    <location>
        <position position="196"/>
    </location>
</feature>
<dbReference type="PROSITE" id="PS51635">
    <property type="entry name" value="PNPLA"/>
    <property type="match status" value="1"/>
</dbReference>
<dbReference type="GO" id="GO:0016042">
    <property type="term" value="P:lipid catabolic process"/>
    <property type="evidence" value="ECO:0007669"/>
    <property type="project" value="UniProtKB-UniRule"/>
</dbReference>
<evidence type="ECO:0000256" key="4">
    <source>
        <dbReference type="PROSITE-ProRule" id="PRU01161"/>
    </source>
</evidence>
<keyword evidence="2 4" id="KW-0442">Lipid degradation</keyword>
<dbReference type="Gene3D" id="3.40.1090.10">
    <property type="entry name" value="Cytosolic phospholipase A2 catalytic domain"/>
    <property type="match status" value="2"/>
</dbReference>
<dbReference type="Proteomes" id="UP000598467">
    <property type="component" value="Unassembled WGS sequence"/>
</dbReference>
<dbReference type="EMBL" id="JABFCZ010000070">
    <property type="protein sequence ID" value="MBD1549769.1"/>
    <property type="molecule type" value="Genomic_DNA"/>
</dbReference>
<feature type="short sequence motif" description="GXSXG" evidence="4">
    <location>
        <begin position="72"/>
        <end position="76"/>
    </location>
</feature>
<dbReference type="SUPFAM" id="SSF52151">
    <property type="entry name" value="FabD/lysophospholipase-like"/>
    <property type="match status" value="1"/>
</dbReference>
<accession>A0A926P0E6</accession>
<reference evidence="6" key="1">
    <citation type="submission" date="2020-05" db="EMBL/GenBank/DDBJ databases">
        <title>Identification of trans-AT polyketide cluster in two marine bacteria, producers of a novel glutaramide-containing polyketide sesbanimide D and analogs.</title>
        <authorList>
            <person name="Kacar D."/>
            <person name="Rodriguez P."/>
            <person name="Canedo L."/>
            <person name="Gonzalez E."/>
            <person name="Galan B."/>
            <person name="De La Calle F."/>
            <person name="Garcia J.L."/>
        </authorList>
    </citation>
    <scope>NUCLEOTIDE SEQUENCE</scope>
    <source>
        <strain evidence="6">PHM038</strain>
    </source>
</reference>
<evidence type="ECO:0000259" key="5">
    <source>
        <dbReference type="PROSITE" id="PS51635"/>
    </source>
</evidence>
<evidence type="ECO:0000313" key="7">
    <source>
        <dbReference type="Proteomes" id="UP000598467"/>
    </source>
</evidence>
<name>A0A926P0E6_9HYPH</name>
<dbReference type="Pfam" id="PF01734">
    <property type="entry name" value="Patatin"/>
    <property type="match status" value="1"/>
</dbReference>